<dbReference type="Proteomes" id="UP001431783">
    <property type="component" value="Unassembled WGS sequence"/>
</dbReference>
<accession>A0AAW1VA26</accession>
<evidence type="ECO:0000313" key="1">
    <source>
        <dbReference type="EMBL" id="KAK9892556.1"/>
    </source>
</evidence>
<gene>
    <name evidence="1" type="ORF">WA026_020541</name>
</gene>
<name>A0AAW1VA26_9CUCU</name>
<dbReference type="EMBL" id="JARQZJ010000135">
    <property type="protein sequence ID" value="KAK9892556.1"/>
    <property type="molecule type" value="Genomic_DNA"/>
</dbReference>
<keyword evidence="2" id="KW-1185">Reference proteome</keyword>
<evidence type="ECO:0000313" key="2">
    <source>
        <dbReference type="Proteomes" id="UP001431783"/>
    </source>
</evidence>
<reference evidence="1 2" key="1">
    <citation type="submission" date="2023-03" db="EMBL/GenBank/DDBJ databases">
        <title>Genome insight into feeding habits of ladybird beetles.</title>
        <authorList>
            <person name="Li H.-S."/>
            <person name="Huang Y.-H."/>
            <person name="Pang H."/>
        </authorList>
    </citation>
    <scope>NUCLEOTIDE SEQUENCE [LARGE SCALE GENOMIC DNA]</scope>
    <source>
        <strain evidence="1">SYSU_2023b</strain>
        <tissue evidence="1">Whole body</tissue>
    </source>
</reference>
<protein>
    <submittedName>
        <fullName evidence="1">Uncharacterized protein</fullName>
    </submittedName>
</protein>
<dbReference type="AlphaFoldDB" id="A0AAW1VA26"/>
<sequence length="263" mass="30097">MEVVQDGKYESCAGCNLIPQLLEIMDELKGSIINLKTQISNLNERDDHNETENIIEEISDRKFRARNVIIGSIPESDFGNYGEQARKPSLQQRPLKVILESREQTLNVMRNKEKLREYDNHIKVELEETPMQKKFYEKVKADLDERRSDGEMNLYIRYVNNVLAVTETWLDPSTSGDFVVIPGYEFVRSDRPEGKASCSTIKKQLIREPTRITTTSQSMIDVCCVTNDLNIVDSGTMELDGLTDHQLIFCKMKLLLCEASAPV</sequence>
<proteinExistence type="predicted"/>
<comment type="caution">
    <text evidence="1">The sequence shown here is derived from an EMBL/GenBank/DDBJ whole genome shotgun (WGS) entry which is preliminary data.</text>
</comment>
<organism evidence="1 2">
    <name type="scientific">Henosepilachna vigintioctopunctata</name>
    <dbReference type="NCBI Taxonomy" id="420089"/>
    <lineage>
        <taxon>Eukaryota</taxon>
        <taxon>Metazoa</taxon>
        <taxon>Ecdysozoa</taxon>
        <taxon>Arthropoda</taxon>
        <taxon>Hexapoda</taxon>
        <taxon>Insecta</taxon>
        <taxon>Pterygota</taxon>
        <taxon>Neoptera</taxon>
        <taxon>Endopterygota</taxon>
        <taxon>Coleoptera</taxon>
        <taxon>Polyphaga</taxon>
        <taxon>Cucujiformia</taxon>
        <taxon>Coccinelloidea</taxon>
        <taxon>Coccinellidae</taxon>
        <taxon>Epilachninae</taxon>
        <taxon>Epilachnini</taxon>
        <taxon>Henosepilachna</taxon>
    </lineage>
</organism>